<organism evidence="1 2">
    <name type="scientific">Cyclonatronum proteinivorum</name>
    <dbReference type="NCBI Taxonomy" id="1457365"/>
    <lineage>
        <taxon>Bacteria</taxon>
        <taxon>Pseudomonadati</taxon>
        <taxon>Balneolota</taxon>
        <taxon>Balneolia</taxon>
        <taxon>Balneolales</taxon>
        <taxon>Cyclonatronaceae</taxon>
        <taxon>Cyclonatronum</taxon>
    </lineage>
</organism>
<dbReference type="OrthoDB" id="893422at2"/>
<dbReference type="EMBL" id="CP027806">
    <property type="protein sequence ID" value="AXJ02005.1"/>
    <property type="molecule type" value="Genomic_DNA"/>
</dbReference>
<gene>
    <name evidence="1" type="ORF">CYPRO_2766</name>
</gene>
<accession>A0A345UNF3</accession>
<dbReference type="KEGG" id="cprv:CYPRO_2766"/>
<name>A0A345UNF3_9BACT</name>
<dbReference type="AlphaFoldDB" id="A0A345UNF3"/>
<dbReference type="RefSeq" id="WP_114985140.1">
    <property type="nucleotide sequence ID" value="NZ_CP027806.1"/>
</dbReference>
<proteinExistence type="predicted"/>
<dbReference type="NCBIfam" id="TIGR03515">
    <property type="entry name" value="GldC"/>
    <property type="match status" value="1"/>
</dbReference>
<dbReference type="Proteomes" id="UP000254808">
    <property type="component" value="Chromosome"/>
</dbReference>
<sequence length="109" mass="12803">MKTKNIDIAIELDDKDVPEKITWNALDAGLDKPANCRAMLLSLWDNDNKQTLKLDLWTKNMTVDEMKLFFYETLSTMADTFEKSTKDDRMSGDMRDFCEYFAEKMEIKK</sequence>
<dbReference type="Pfam" id="PF19937">
    <property type="entry name" value="GldC-like"/>
    <property type="match status" value="1"/>
</dbReference>
<evidence type="ECO:0000313" key="1">
    <source>
        <dbReference type="EMBL" id="AXJ02005.1"/>
    </source>
</evidence>
<protein>
    <submittedName>
        <fullName evidence="1">Protein involved in gliding motility GldC</fullName>
    </submittedName>
</protein>
<reference evidence="1 2" key="1">
    <citation type="submission" date="2018-03" db="EMBL/GenBank/DDBJ databases">
        <title>Phenotypic and genomic properties of Cyclonatronum proteinivorum gen. nov., sp. nov., a haloalkaliphilic bacteroidete from soda lakes possessing Na+-translocating rhodopsin.</title>
        <authorList>
            <person name="Toshchakov S.V."/>
            <person name="Korzhenkov A."/>
            <person name="Samarov N.I."/>
            <person name="Kublanov I.V."/>
            <person name="Muntyan M.S."/>
            <person name="Sorokin D.Y."/>
        </authorList>
    </citation>
    <scope>NUCLEOTIDE SEQUENCE [LARGE SCALE GENOMIC DNA]</scope>
    <source>
        <strain evidence="1 2">Omega</strain>
    </source>
</reference>
<keyword evidence="2" id="KW-1185">Reference proteome</keyword>
<dbReference type="InterPro" id="IPR019854">
    <property type="entry name" value="Motility-assoc_prot_GldC"/>
</dbReference>
<evidence type="ECO:0000313" key="2">
    <source>
        <dbReference type="Proteomes" id="UP000254808"/>
    </source>
</evidence>